<dbReference type="Gene3D" id="1.10.287.1060">
    <property type="entry name" value="ESAT-6-like"/>
    <property type="match status" value="1"/>
</dbReference>
<dbReference type="Proteomes" id="UP000236754">
    <property type="component" value="Unassembled WGS sequence"/>
</dbReference>
<evidence type="ECO:0000313" key="2">
    <source>
        <dbReference type="Proteomes" id="UP000236754"/>
    </source>
</evidence>
<reference evidence="1 2" key="1">
    <citation type="submission" date="2016-10" db="EMBL/GenBank/DDBJ databases">
        <authorList>
            <person name="de Groot N.N."/>
        </authorList>
    </citation>
    <scope>NUCLEOTIDE SEQUENCE [LARGE SCALE GENOMIC DNA]</scope>
    <source>
        <strain evidence="1 2">CGMCC 4.2023</strain>
    </source>
</reference>
<accession>A0A1H6E432</accession>
<dbReference type="Pfam" id="PF06013">
    <property type="entry name" value="WXG100"/>
    <property type="match status" value="1"/>
</dbReference>
<dbReference type="OrthoDB" id="4222642at2"/>
<dbReference type="EMBL" id="FNVU01000025">
    <property type="protein sequence ID" value="SEG92003.1"/>
    <property type="molecule type" value="Genomic_DNA"/>
</dbReference>
<dbReference type="AlphaFoldDB" id="A0A1H6E432"/>
<organism evidence="1 2">
    <name type="scientific">Actinacidiphila yanglinensis</name>
    <dbReference type="NCBI Taxonomy" id="310779"/>
    <lineage>
        <taxon>Bacteria</taxon>
        <taxon>Bacillati</taxon>
        <taxon>Actinomycetota</taxon>
        <taxon>Actinomycetes</taxon>
        <taxon>Kitasatosporales</taxon>
        <taxon>Streptomycetaceae</taxon>
        <taxon>Actinacidiphila</taxon>
    </lineage>
</organism>
<dbReference type="SUPFAM" id="SSF140453">
    <property type="entry name" value="EsxAB dimer-like"/>
    <property type="match status" value="1"/>
</dbReference>
<name>A0A1H6E432_9ACTN</name>
<sequence length="107" mass="11714">MTDIDTMPISVQQELEAAPGTIEARAESIMGELKALKNRVLAMPETWIAQSSTEFQDRMHEWDASATGLFGTQGDGGVLGDIANRLQAIWDNYVEAEGANTKTWASR</sequence>
<dbReference type="RefSeq" id="WP_103890216.1">
    <property type="nucleotide sequence ID" value="NZ_FNVU01000025.1"/>
</dbReference>
<dbReference type="InterPro" id="IPR036689">
    <property type="entry name" value="ESAT-6-like_sf"/>
</dbReference>
<evidence type="ECO:0000313" key="1">
    <source>
        <dbReference type="EMBL" id="SEG92003.1"/>
    </source>
</evidence>
<dbReference type="InterPro" id="IPR010310">
    <property type="entry name" value="T7SS_ESAT-6-like"/>
</dbReference>
<protein>
    <submittedName>
        <fullName evidence="1">Uncharacterized conserved protein YukE</fullName>
    </submittedName>
</protein>
<keyword evidence="2" id="KW-1185">Reference proteome</keyword>
<proteinExistence type="predicted"/>
<gene>
    <name evidence="1" type="ORF">SAMN05216223_1257</name>
</gene>